<sequence>MPSDDAVRQALLRMGSGRPRGVSATTMMPERQTERAHDRPHGYQSGGNRRGAETGQAVSPDARRRRFSQNEHVPVEYVSRDRTARGHEPLRLDAGRVEMAEPAEDRTGFLERELERERQARQAAEAALAEKTKAFETLRTRVAHLEIDLQEARSQRQAMIELAQSAAQHAAETRVVAGLPAANDEDDAAGPAPVRRGRGRPRRVPVPVEADAEPEPVKWWTD</sequence>
<feature type="region of interest" description="Disordered" evidence="1">
    <location>
        <begin position="178"/>
        <end position="222"/>
    </location>
</feature>
<feature type="region of interest" description="Disordered" evidence="1">
    <location>
        <begin position="1"/>
        <end position="108"/>
    </location>
</feature>
<comment type="caution">
    <text evidence="2">The sequence shown here is derived from an EMBL/GenBank/DDBJ whole genome shotgun (WGS) entry which is preliminary data.</text>
</comment>
<organism evidence="2 3">
    <name type="scientific">Endosaccharibacter trunci</name>
    <dbReference type="NCBI Taxonomy" id="2812733"/>
    <lineage>
        <taxon>Bacteria</taxon>
        <taxon>Pseudomonadati</taxon>
        <taxon>Pseudomonadota</taxon>
        <taxon>Alphaproteobacteria</taxon>
        <taxon>Acetobacterales</taxon>
        <taxon>Acetobacteraceae</taxon>
        <taxon>Endosaccharibacter</taxon>
    </lineage>
</organism>
<name>A0ABT1W5H1_9PROT</name>
<keyword evidence="3" id="KW-1185">Reference proteome</keyword>
<dbReference type="EMBL" id="JAMSKV010000004">
    <property type="protein sequence ID" value="MCQ8278136.1"/>
    <property type="molecule type" value="Genomic_DNA"/>
</dbReference>
<dbReference type="InterPro" id="IPR000637">
    <property type="entry name" value="HMGI/Y_DNA-bd_CS"/>
</dbReference>
<feature type="compositionally biased region" description="Basic and acidic residues" evidence="1">
    <location>
        <begin position="31"/>
        <end position="41"/>
    </location>
</feature>
<reference evidence="2 3" key="1">
    <citation type="submission" date="2022-06" db="EMBL/GenBank/DDBJ databases">
        <title>Endosaccharibacter gen. nov., sp. nov., endophytic bacteria isolated from sugarcane.</title>
        <authorList>
            <person name="Pitiwittayakul N."/>
            <person name="Yukphan P."/>
            <person name="Charoenyingcharoen P."/>
            <person name="Tanasupawat S."/>
        </authorList>
    </citation>
    <scope>NUCLEOTIDE SEQUENCE [LARGE SCALE GENOMIC DNA]</scope>
    <source>
        <strain evidence="2 3">KSS8</strain>
    </source>
</reference>
<evidence type="ECO:0000313" key="2">
    <source>
        <dbReference type="EMBL" id="MCQ8278136.1"/>
    </source>
</evidence>
<evidence type="ECO:0000313" key="3">
    <source>
        <dbReference type="Proteomes" id="UP001524587"/>
    </source>
</evidence>
<evidence type="ECO:0000256" key="1">
    <source>
        <dbReference type="SAM" id="MobiDB-lite"/>
    </source>
</evidence>
<proteinExistence type="predicted"/>
<dbReference type="RefSeq" id="WP_422863595.1">
    <property type="nucleotide sequence ID" value="NZ_JAMSKV010000004.1"/>
</dbReference>
<accession>A0ABT1W5H1</accession>
<feature type="compositionally biased region" description="Basic and acidic residues" evidence="1">
    <location>
        <begin position="78"/>
        <end position="108"/>
    </location>
</feature>
<dbReference type="Proteomes" id="UP001524587">
    <property type="component" value="Unassembled WGS sequence"/>
</dbReference>
<dbReference type="PROSITE" id="PS00354">
    <property type="entry name" value="HMGI_Y"/>
    <property type="match status" value="1"/>
</dbReference>
<gene>
    <name evidence="2" type="ORF">NFI95_06700</name>
</gene>
<protein>
    <submittedName>
        <fullName evidence="2">Uncharacterized protein</fullName>
    </submittedName>
</protein>